<accession>A0ABR0JZ98</accession>
<dbReference type="EMBL" id="JAVRRA010026649">
    <property type="protein sequence ID" value="KAK5080056.1"/>
    <property type="molecule type" value="Genomic_DNA"/>
</dbReference>
<dbReference type="Proteomes" id="UP001357485">
    <property type="component" value="Unassembled WGS sequence"/>
</dbReference>
<gene>
    <name evidence="2" type="ORF">LTR16_008504</name>
</gene>
<comment type="caution">
    <text evidence="2">The sequence shown here is derived from an EMBL/GenBank/DDBJ whole genome shotgun (WGS) entry which is preliminary data.</text>
</comment>
<sequence>MDIEQEYLEDEMPEDEDEDDEEDFDEEDLVYEPGTEDDDQAMHNGDWGWDDHTPPTLARGHHHHHYHHHRGTQPWMFAGGAHDPMMGQYPHTDLTDPEAHHAEPTMGQILYYREAGDRTSDRREDIITFHKPTSFSTPWIPYV</sequence>
<organism evidence="2 3">
    <name type="scientific">Cryomyces antarcticus</name>
    <dbReference type="NCBI Taxonomy" id="329879"/>
    <lineage>
        <taxon>Eukaryota</taxon>
        <taxon>Fungi</taxon>
        <taxon>Dikarya</taxon>
        <taxon>Ascomycota</taxon>
        <taxon>Pezizomycotina</taxon>
        <taxon>Dothideomycetes</taxon>
        <taxon>Dothideomycetes incertae sedis</taxon>
        <taxon>Cryomyces</taxon>
    </lineage>
</organism>
<feature type="region of interest" description="Disordered" evidence="1">
    <location>
        <begin position="1"/>
        <end position="71"/>
    </location>
</feature>
<evidence type="ECO:0000313" key="2">
    <source>
        <dbReference type="EMBL" id="KAK5080056.1"/>
    </source>
</evidence>
<proteinExistence type="predicted"/>
<reference evidence="2 3" key="1">
    <citation type="submission" date="2023-08" db="EMBL/GenBank/DDBJ databases">
        <title>Black Yeasts Isolated from many extreme environments.</title>
        <authorList>
            <person name="Coleine C."/>
            <person name="Stajich J.E."/>
            <person name="Selbmann L."/>
        </authorList>
    </citation>
    <scope>NUCLEOTIDE SEQUENCE [LARGE SCALE GENOMIC DNA]</scope>
    <source>
        <strain evidence="2 3">CCFEE 536</strain>
    </source>
</reference>
<protein>
    <submittedName>
        <fullName evidence="2">Uncharacterized protein</fullName>
    </submittedName>
</protein>
<evidence type="ECO:0000256" key="1">
    <source>
        <dbReference type="SAM" id="MobiDB-lite"/>
    </source>
</evidence>
<evidence type="ECO:0000313" key="3">
    <source>
        <dbReference type="Proteomes" id="UP001357485"/>
    </source>
</evidence>
<keyword evidence="3" id="KW-1185">Reference proteome</keyword>
<feature type="compositionally biased region" description="Acidic residues" evidence="1">
    <location>
        <begin position="1"/>
        <end position="39"/>
    </location>
</feature>
<name>A0ABR0JZ98_9PEZI</name>
<feature type="compositionally biased region" description="Basic residues" evidence="1">
    <location>
        <begin position="59"/>
        <end position="71"/>
    </location>
</feature>